<feature type="chain" id="PRO_5036756036" evidence="1">
    <location>
        <begin position="25"/>
        <end position="424"/>
    </location>
</feature>
<dbReference type="OrthoDB" id="10316940at2759"/>
<gene>
    <name evidence="2" type="ORF">MACJ_001731</name>
</gene>
<protein>
    <submittedName>
        <fullName evidence="2">Uncharacterized protein</fullName>
    </submittedName>
</protein>
<evidence type="ECO:0000313" key="2">
    <source>
        <dbReference type="EMBL" id="UKJ90796.2"/>
    </source>
</evidence>
<dbReference type="Proteomes" id="UP000244803">
    <property type="component" value="Chromosome 2"/>
</dbReference>
<evidence type="ECO:0000256" key="1">
    <source>
        <dbReference type="SAM" id="SignalP"/>
    </source>
</evidence>
<organism evidence="2 3">
    <name type="scientific">Theileria orientalis</name>
    <dbReference type="NCBI Taxonomy" id="68886"/>
    <lineage>
        <taxon>Eukaryota</taxon>
        <taxon>Sar</taxon>
        <taxon>Alveolata</taxon>
        <taxon>Apicomplexa</taxon>
        <taxon>Aconoidasida</taxon>
        <taxon>Piroplasmida</taxon>
        <taxon>Theileriidae</taxon>
        <taxon>Theileria</taxon>
    </lineage>
</organism>
<keyword evidence="1" id="KW-0732">Signal</keyword>
<feature type="signal peptide" evidence="1">
    <location>
        <begin position="1"/>
        <end position="24"/>
    </location>
</feature>
<sequence length="424" mass="48817">MAKIKPTHIFIILLSLGLLPSSNCFRLDITQKESYTTSGKNVTVSRLELSENVYNHTLQEPLLLTDIVQNGESMLFDKLFFRDQPVKYATVFWENDDPSIVQIYTGLSTVVLLNNGNGRFFEESILSDAFATNVNEDPHPTTEKEVALELNNSRNYSTSGVGVNVTQVHKFDSRLEPFTVRYQNADDFRVIELRFNGKKMDIPLSNTVHGVYLYSKEGVPLMVELVNTTSRHDYYTVTDAGVWEKTLFPNIFDPLYNNHFVKKLKSLTTGCTKSFPLDFRNREAGLHPLQVNCVVRGTKRSFHKVLKIEKTVITSAIWYREGLDKVTYKLDPTSPFIPSSLSLDGRALNIKLPRGPYNSITIYYQKCPLIIHFSGPHTNSYYEFVKYKEYEEFKETTANDKEISAKIHQVRERFGVMTPFFRWY</sequence>
<evidence type="ECO:0000313" key="3">
    <source>
        <dbReference type="Proteomes" id="UP000244803"/>
    </source>
</evidence>
<reference evidence="2" key="1">
    <citation type="submission" date="2022-07" db="EMBL/GenBank/DDBJ databases">
        <title>Evaluation of T. orientalis genome assembly methods using nanopore sequencing and analysis of variation between genomes.</title>
        <authorList>
            <person name="Yam J."/>
            <person name="Micallef M.L."/>
            <person name="Liu M."/>
            <person name="Djordjevic S.P."/>
            <person name="Bogema D.R."/>
            <person name="Jenkins C."/>
        </authorList>
    </citation>
    <scope>NUCLEOTIDE SEQUENCE</scope>
    <source>
        <strain evidence="2">Fish Creek</strain>
    </source>
</reference>
<accession>A0A976M923</accession>
<proteinExistence type="predicted"/>
<dbReference type="AlphaFoldDB" id="A0A976M923"/>
<dbReference type="EMBL" id="CP056068">
    <property type="protein sequence ID" value="UKJ90796.2"/>
    <property type="molecule type" value="Genomic_DNA"/>
</dbReference>
<name>A0A976M923_THEOR</name>